<dbReference type="KEGG" id="ncr:NCU03167"/>
<gene>
    <name evidence="1" type="ORF">NCU03167</name>
</gene>
<protein>
    <submittedName>
        <fullName evidence="1">Uncharacterized protein</fullName>
    </submittedName>
</protein>
<dbReference type="OrthoDB" id="10508093at2759"/>
<dbReference type="Proteomes" id="UP000001805">
    <property type="component" value="Chromosome 1, Linkage Group I"/>
</dbReference>
<evidence type="ECO:0000313" key="1">
    <source>
        <dbReference type="EMBL" id="EAA35337.2"/>
    </source>
</evidence>
<reference evidence="1 2" key="1">
    <citation type="journal article" date="2003" name="Nature">
        <title>The genome sequence of the filamentous fungus Neurospora crassa.</title>
        <authorList>
            <person name="Galagan J.E."/>
            <person name="Calvo S.E."/>
            <person name="Borkovich K.A."/>
            <person name="Selker E.U."/>
            <person name="Read N.D."/>
            <person name="Jaffe D."/>
            <person name="FitzHugh W."/>
            <person name="Ma L.J."/>
            <person name="Smirnov S."/>
            <person name="Purcell S."/>
            <person name="Rehman B."/>
            <person name="Elkins T."/>
            <person name="Engels R."/>
            <person name="Wang S."/>
            <person name="Nielsen C.B."/>
            <person name="Butler J."/>
            <person name="Endrizzi M."/>
            <person name="Qui D."/>
            <person name="Ianakiev P."/>
            <person name="Bell-Pedersen D."/>
            <person name="Nelson M.A."/>
            <person name="Werner-Washburne M."/>
            <person name="Selitrennikoff C.P."/>
            <person name="Kinsey J.A."/>
            <person name="Braun E.L."/>
            <person name="Zelter A."/>
            <person name="Schulte U."/>
            <person name="Kothe G.O."/>
            <person name="Jedd G."/>
            <person name="Mewes W."/>
            <person name="Staben C."/>
            <person name="Marcotte E."/>
            <person name="Greenberg D."/>
            <person name="Roy A."/>
            <person name="Foley K."/>
            <person name="Naylor J."/>
            <person name="Stange-Thomann N."/>
            <person name="Barrett R."/>
            <person name="Gnerre S."/>
            <person name="Kamal M."/>
            <person name="Kamvysselis M."/>
            <person name="Mauceli E."/>
            <person name="Bielke C."/>
            <person name="Rudd S."/>
            <person name="Frishman D."/>
            <person name="Krystofova S."/>
            <person name="Rasmussen C."/>
            <person name="Metzenberg R.L."/>
            <person name="Perkins D.D."/>
            <person name="Kroken S."/>
            <person name="Cogoni C."/>
            <person name="Macino G."/>
            <person name="Catcheside D."/>
            <person name="Li W."/>
            <person name="Pratt R.J."/>
            <person name="Osmani S.A."/>
            <person name="DeSouza C.P."/>
            <person name="Glass L."/>
            <person name="Orbach M.J."/>
            <person name="Berglund J.A."/>
            <person name="Voelker R."/>
            <person name="Yarden O."/>
            <person name="Plamann M."/>
            <person name="Seiler S."/>
            <person name="Dunlap J."/>
            <person name="Radford A."/>
            <person name="Aramayo R."/>
            <person name="Natvig D.O."/>
            <person name="Alex L.A."/>
            <person name="Mannhaupt G."/>
            <person name="Ebbole D.J."/>
            <person name="Freitag M."/>
            <person name="Paulsen I."/>
            <person name="Sachs M.S."/>
            <person name="Lander E.S."/>
            <person name="Nusbaum C."/>
            <person name="Birren B."/>
        </authorList>
    </citation>
    <scope>NUCLEOTIDE SEQUENCE [LARGE SCALE GENOMIC DNA]</scope>
    <source>
        <strain evidence="2">ATCC 24698 / 74-OR23-1A / CBS 708.71 / DSM 1257 / FGSC 987</strain>
    </source>
</reference>
<dbReference type="InParanoid" id="Q7SEW5"/>
<dbReference type="VEuPathDB" id="FungiDB:NCU03167"/>
<dbReference type="HOGENOM" id="CLU_1907242_0_0_1"/>
<evidence type="ECO:0000313" key="2">
    <source>
        <dbReference type="Proteomes" id="UP000001805"/>
    </source>
</evidence>
<dbReference type="RefSeq" id="XP_964573.2">
    <property type="nucleotide sequence ID" value="XM_959480.2"/>
</dbReference>
<dbReference type="GeneID" id="3880713"/>
<dbReference type="EMBL" id="CM002236">
    <property type="protein sequence ID" value="EAA35337.2"/>
    <property type="molecule type" value="Genomic_DNA"/>
</dbReference>
<organism evidence="1 2">
    <name type="scientific">Neurospora crassa (strain ATCC 24698 / 74-OR23-1A / CBS 708.71 / DSM 1257 / FGSC 987)</name>
    <dbReference type="NCBI Taxonomy" id="367110"/>
    <lineage>
        <taxon>Eukaryota</taxon>
        <taxon>Fungi</taxon>
        <taxon>Dikarya</taxon>
        <taxon>Ascomycota</taxon>
        <taxon>Pezizomycotina</taxon>
        <taxon>Sordariomycetes</taxon>
        <taxon>Sordariomycetidae</taxon>
        <taxon>Sordariales</taxon>
        <taxon>Sordariaceae</taxon>
        <taxon>Neurospora</taxon>
    </lineage>
</organism>
<accession>Q7SEW5</accession>
<keyword evidence="2" id="KW-1185">Reference proteome</keyword>
<proteinExistence type="predicted"/>
<sequence length="155" mass="16790">MQTGCTPWPSRVRGGMPFHVSGLISAGPYPSDGDRWGFVRPSPPAFIVRPPPPPPPPLTTTSSQVCSQDSKRPMLLDVVCLAVIKEMKDLNLWVESCAHSGTAMETDHKLPNLGRLGLFFLSDDVRCKNIEAALQAGERGEGQSSRWNPVADAPV</sequence>
<name>Q7SEW5_NEUCR</name>
<dbReference type="AlphaFoldDB" id="Q7SEW5"/>